<evidence type="ECO:0000313" key="1">
    <source>
        <dbReference type="EMBL" id="MBX73910.1"/>
    </source>
</evidence>
<protein>
    <submittedName>
        <fullName evidence="1">Uncharacterized protein</fullName>
    </submittedName>
</protein>
<dbReference type="EMBL" id="GGEC01093426">
    <property type="protein sequence ID" value="MBX73910.1"/>
    <property type="molecule type" value="Transcribed_RNA"/>
</dbReference>
<sequence>MEWKQHPTNEKGTVQSN</sequence>
<organism evidence="1">
    <name type="scientific">Rhizophora mucronata</name>
    <name type="common">Asiatic mangrove</name>
    <dbReference type="NCBI Taxonomy" id="61149"/>
    <lineage>
        <taxon>Eukaryota</taxon>
        <taxon>Viridiplantae</taxon>
        <taxon>Streptophyta</taxon>
        <taxon>Embryophyta</taxon>
        <taxon>Tracheophyta</taxon>
        <taxon>Spermatophyta</taxon>
        <taxon>Magnoliopsida</taxon>
        <taxon>eudicotyledons</taxon>
        <taxon>Gunneridae</taxon>
        <taxon>Pentapetalae</taxon>
        <taxon>rosids</taxon>
        <taxon>fabids</taxon>
        <taxon>Malpighiales</taxon>
        <taxon>Rhizophoraceae</taxon>
        <taxon>Rhizophora</taxon>
    </lineage>
</organism>
<reference evidence="1" key="1">
    <citation type="submission" date="2018-02" db="EMBL/GenBank/DDBJ databases">
        <title>Rhizophora mucronata_Transcriptome.</title>
        <authorList>
            <person name="Meera S.P."/>
            <person name="Sreeshan A."/>
            <person name="Augustine A."/>
        </authorList>
    </citation>
    <scope>NUCLEOTIDE SEQUENCE</scope>
    <source>
        <tissue evidence="1">Leaf</tissue>
    </source>
</reference>
<accession>A0A2P2R3Y7</accession>
<name>A0A2P2R3Y7_RHIMU</name>
<proteinExistence type="predicted"/>
<dbReference type="AlphaFoldDB" id="A0A2P2R3Y7"/>